<comment type="caution">
    <text evidence="2">The sequence shown here is derived from an EMBL/GenBank/DDBJ whole genome shotgun (WGS) entry which is preliminary data.</text>
</comment>
<dbReference type="Proteomes" id="UP000321832">
    <property type="component" value="Unassembled WGS sequence"/>
</dbReference>
<evidence type="ECO:0000313" key="3">
    <source>
        <dbReference type="Proteomes" id="UP000321832"/>
    </source>
</evidence>
<gene>
    <name evidence="2" type="ORF">FSC37_14450</name>
</gene>
<organism evidence="2 3">
    <name type="scientific">Piscinibacter aquaticus</name>
    <dbReference type="NCBI Taxonomy" id="392597"/>
    <lineage>
        <taxon>Bacteria</taxon>
        <taxon>Pseudomonadati</taxon>
        <taxon>Pseudomonadota</taxon>
        <taxon>Betaproteobacteria</taxon>
        <taxon>Burkholderiales</taxon>
        <taxon>Sphaerotilaceae</taxon>
        <taxon>Piscinibacter</taxon>
    </lineage>
</organism>
<evidence type="ECO:0000256" key="1">
    <source>
        <dbReference type="SAM" id="MobiDB-lite"/>
    </source>
</evidence>
<feature type="compositionally biased region" description="Low complexity" evidence="1">
    <location>
        <begin position="90"/>
        <end position="113"/>
    </location>
</feature>
<keyword evidence="3" id="KW-1185">Reference proteome</keyword>
<evidence type="ECO:0000313" key="2">
    <source>
        <dbReference type="EMBL" id="TXC66592.1"/>
    </source>
</evidence>
<name>A0A5C6U0W0_9BURK</name>
<dbReference type="AlphaFoldDB" id="A0A5C6U0W0"/>
<feature type="region of interest" description="Disordered" evidence="1">
    <location>
        <begin position="75"/>
        <end position="125"/>
    </location>
</feature>
<sequence>MATLVLLSLAAVALVRSVDNSALVIGNLGFKQSATASSHMATERALARLRANASGTTLDDDGAAGTGYFATSQDNLDVTGRSRPRRARWRWSTGKATAPAPTSTVPTSPAPASRQRPTPWPTVPR</sequence>
<evidence type="ECO:0008006" key="4">
    <source>
        <dbReference type="Google" id="ProtNLM"/>
    </source>
</evidence>
<reference evidence="2 3" key="1">
    <citation type="submission" date="2019-08" db="EMBL/GenBank/DDBJ databases">
        <authorList>
            <person name="Khan S.A."/>
            <person name="Jeon C.O."/>
            <person name="Jeong S.E."/>
        </authorList>
    </citation>
    <scope>NUCLEOTIDE SEQUENCE [LARGE SCALE GENOMIC DNA]</scope>
    <source>
        <strain evidence="3">IMCC1728</strain>
    </source>
</reference>
<proteinExistence type="predicted"/>
<accession>A0A5C6U0W0</accession>
<dbReference type="EMBL" id="VOPW01000001">
    <property type="protein sequence ID" value="TXC66592.1"/>
    <property type="molecule type" value="Genomic_DNA"/>
</dbReference>
<protein>
    <recommendedName>
        <fullName evidence="4">Type 4 fimbrial biogenesis protein PilX N-terminal domain-containing protein</fullName>
    </recommendedName>
</protein>